<dbReference type="PANTHER" id="PTHR38248">
    <property type="entry name" value="FUNK1 6"/>
    <property type="match status" value="1"/>
</dbReference>
<name>A0A9X9MG35_BLUGR</name>
<feature type="domain" description="Fungal-type protein kinase" evidence="2">
    <location>
        <begin position="2"/>
        <end position="207"/>
    </location>
</feature>
<dbReference type="Pfam" id="PF17667">
    <property type="entry name" value="Pkinase_fungal"/>
    <property type="match status" value="1"/>
</dbReference>
<keyword evidence="4" id="KW-1185">Reference proteome</keyword>
<evidence type="ECO:0000256" key="1">
    <source>
        <dbReference type="SAM" id="MobiDB-lite"/>
    </source>
</evidence>
<feature type="region of interest" description="Disordered" evidence="1">
    <location>
        <begin position="211"/>
        <end position="233"/>
    </location>
</feature>
<evidence type="ECO:0000313" key="4">
    <source>
        <dbReference type="Proteomes" id="UP000324639"/>
    </source>
</evidence>
<reference evidence="3 4" key="1">
    <citation type="submission" date="2018-08" db="EMBL/GenBank/DDBJ databases">
        <authorList>
            <person name="Muller C M."/>
        </authorList>
    </citation>
    <scope>NUCLEOTIDE SEQUENCE [LARGE SCALE GENOMIC DNA]</scope>
</reference>
<feature type="compositionally biased region" description="Basic and acidic residues" evidence="1">
    <location>
        <begin position="215"/>
        <end position="233"/>
    </location>
</feature>
<dbReference type="Proteomes" id="UP000324639">
    <property type="component" value="Chromosome Bgt_-05"/>
</dbReference>
<accession>A0A9X9MG35</accession>
<dbReference type="InterPro" id="IPR040976">
    <property type="entry name" value="Pkinase_fungal"/>
</dbReference>
<protein>
    <submittedName>
        <fullName evidence="3">Bgt-50338</fullName>
    </submittedName>
</protein>
<dbReference type="PANTHER" id="PTHR38248:SF2">
    <property type="entry name" value="FUNK1 11"/>
    <property type="match status" value="1"/>
</dbReference>
<organism evidence="3 4">
    <name type="scientific">Blumeria graminis f. sp. tritici</name>
    <dbReference type="NCBI Taxonomy" id="62690"/>
    <lineage>
        <taxon>Eukaryota</taxon>
        <taxon>Fungi</taxon>
        <taxon>Dikarya</taxon>
        <taxon>Ascomycota</taxon>
        <taxon>Pezizomycotina</taxon>
        <taxon>Leotiomycetes</taxon>
        <taxon>Erysiphales</taxon>
        <taxon>Erysiphaceae</taxon>
        <taxon>Blumeria</taxon>
    </lineage>
</organism>
<evidence type="ECO:0000259" key="2">
    <source>
        <dbReference type="Pfam" id="PF17667"/>
    </source>
</evidence>
<sequence length="247" mass="27986">MDKFLQLAVYMREVFTAQPLHKFVHGFLLLDTKLQLWVLDRSGPYPTGFIDIDENPEVLIYVITAYMLMSDEELGIDISVRHQQGQTIITVTDANTQETRTLILEAEPLITQKAIVSRGTTCYRALDGTYVVKVSWRAVDRLSEVSILKQARDVRGVSQLICSRDDSKISELRKDLTITSEMKRDVHPDDSLMTTTVEPIEADPLIMAKSNEQSMSEKCKGRTEDSIGDDGDHRSKRIRVLDIARLA</sequence>
<proteinExistence type="predicted"/>
<dbReference type="AlphaFoldDB" id="A0A9X9MG35"/>
<evidence type="ECO:0000313" key="3">
    <source>
        <dbReference type="EMBL" id="VDB83956.1"/>
    </source>
</evidence>
<gene>
    <name evidence="3" type="ORF">BGT96224V316_LOCUS3085</name>
</gene>
<dbReference type="EMBL" id="LR026988">
    <property type="protein sequence ID" value="VDB83956.1"/>
    <property type="molecule type" value="Genomic_DNA"/>
</dbReference>